<evidence type="ECO:0000313" key="9">
    <source>
        <dbReference type="Proteomes" id="UP000031575"/>
    </source>
</evidence>
<dbReference type="GO" id="GO:0004364">
    <property type="term" value="F:glutathione transferase activity"/>
    <property type="evidence" value="ECO:0007669"/>
    <property type="project" value="UniProtKB-EC"/>
</dbReference>
<dbReference type="GeneID" id="63678503"/>
<dbReference type="InterPro" id="IPR040079">
    <property type="entry name" value="Glutathione_S-Trfase"/>
</dbReference>
<sequence>MPQFTLYGARGSSNTDRVRLTLADAGFTDYDTVLLNLATGEQKSRDHVQRHPWGKVPAVAFPDSDFVLYESRAICKFLAHKYNFPLLPATTDLPATALFDQAQSVEMQYFAEPAGRINFETVAKRFMGLPADETVVAASLKAVLAYFDVAETLLQKQEYMAGPTFTLVDIYYIPLVTRLFAAGYGDRVMADRPAVRAWWGRVTSRPGIQALLAADKKAAAAAAAAKK</sequence>
<dbReference type="SFLD" id="SFLDS00019">
    <property type="entry name" value="Glutathione_Transferase_(cytos"/>
    <property type="match status" value="1"/>
</dbReference>
<feature type="domain" description="GST N-terminal" evidence="6">
    <location>
        <begin position="2"/>
        <end position="86"/>
    </location>
</feature>
<dbReference type="GO" id="GO:0006749">
    <property type="term" value="P:glutathione metabolic process"/>
    <property type="evidence" value="ECO:0007669"/>
    <property type="project" value="TreeGrafter"/>
</dbReference>
<reference evidence="8 9" key="1">
    <citation type="journal article" date="2014" name="BMC Genomics">
        <title>Comparative genomics of the major fungal agents of human and animal Sporotrichosis: Sporothrix schenckii and Sporothrix brasiliensis.</title>
        <authorList>
            <person name="Teixeira M.M."/>
            <person name="de Almeida L.G."/>
            <person name="Kubitschek-Barreira P."/>
            <person name="Alves F.L."/>
            <person name="Kioshima E.S."/>
            <person name="Abadio A.K."/>
            <person name="Fernandes L."/>
            <person name="Derengowski L.S."/>
            <person name="Ferreira K.S."/>
            <person name="Souza R.C."/>
            <person name="Ruiz J.C."/>
            <person name="de Andrade N.C."/>
            <person name="Paes H.C."/>
            <person name="Nicola A.M."/>
            <person name="Albuquerque P."/>
            <person name="Gerber A.L."/>
            <person name="Martins V.P."/>
            <person name="Peconick L.D."/>
            <person name="Neto A.V."/>
            <person name="Chaucanez C.B."/>
            <person name="Silva P.A."/>
            <person name="Cunha O.L."/>
            <person name="de Oliveira F.F."/>
            <person name="dos Santos T.C."/>
            <person name="Barros A.L."/>
            <person name="Soares M.A."/>
            <person name="de Oliveira L.M."/>
            <person name="Marini M.M."/>
            <person name="Villalobos-Duno H."/>
            <person name="Cunha M.M."/>
            <person name="de Hoog S."/>
            <person name="da Silveira J.F."/>
            <person name="Henrissat B."/>
            <person name="Nino-Vega G.A."/>
            <person name="Cisalpino P.S."/>
            <person name="Mora-Montes H.M."/>
            <person name="Almeida S.R."/>
            <person name="Stajich J.E."/>
            <person name="Lopes-Bezerra L.M."/>
            <person name="Vasconcelos A.T."/>
            <person name="Felipe M.S."/>
        </authorList>
    </citation>
    <scope>NUCLEOTIDE SEQUENCE [LARGE SCALE GENOMIC DNA]</scope>
    <source>
        <strain evidence="8 9">5110</strain>
    </source>
</reference>
<dbReference type="InterPro" id="IPR036249">
    <property type="entry name" value="Thioredoxin-like_sf"/>
</dbReference>
<evidence type="ECO:0000259" key="7">
    <source>
        <dbReference type="PROSITE" id="PS50405"/>
    </source>
</evidence>
<dbReference type="AlphaFoldDB" id="A0A0C2IDE7"/>
<dbReference type="SUPFAM" id="SSF52833">
    <property type="entry name" value="Thioredoxin-like"/>
    <property type="match status" value="1"/>
</dbReference>
<dbReference type="OrthoDB" id="249703at2759"/>
<dbReference type="InterPro" id="IPR004046">
    <property type="entry name" value="GST_C"/>
</dbReference>
<dbReference type="RefSeq" id="XP_040615311.1">
    <property type="nucleotide sequence ID" value="XM_040763582.1"/>
</dbReference>
<gene>
    <name evidence="8" type="ORF">SPBR_05305</name>
</gene>
<comment type="similarity">
    <text evidence="1 5">Belongs to the GST superfamily.</text>
</comment>
<dbReference type="InterPro" id="IPR036282">
    <property type="entry name" value="Glutathione-S-Trfase_C_sf"/>
</dbReference>
<dbReference type="HOGENOM" id="CLU_011226_5_1_1"/>
<proteinExistence type="inferred from homology"/>
<dbReference type="SUPFAM" id="SSF47616">
    <property type="entry name" value="GST C-terminal domain-like"/>
    <property type="match status" value="1"/>
</dbReference>
<dbReference type="Gene3D" id="3.40.30.10">
    <property type="entry name" value="Glutaredoxin"/>
    <property type="match status" value="1"/>
</dbReference>
<dbReference type="GO" id="GO:0005737">
    <property type="term" value="C:cytoplasm"/>
    <property type="evidence" value="ECO:0007669"/>
    <property type="project" value="TreeGrafter"/>
</dbReference>
<evidence type="ECO:0000313" key="8">
    <source>
        <dbReference type="EMBL" id="KIH87301.1"/>
    </source>
</evidence>
<comment type="caution">
    <text evidence="8">The sequence shown here is derived from an EMBL/GenBank/DDBJ whole genome shotgun (WGS) entry which is preliminary data.</text>
</comment>
<name>A0A0C2IDE7_9PEZI</name>
<dbReference type="Gene3D" id="1.20.1050.10">
    <property type="match status" value="1"/>
</dbReference>
<evidence type="ECO:0000256" key="1">
    <source>
        <dbReference type="ARBA" id="ARBA00007409"/>
    </source>
</evidence>
<dbReference type="Proteomes" id="UP000031575">
    <property type="component" value="Unassembled WGS sequence"/>
</dbReference>
<evidence type="ECO:0000256" key="3">
    <source>
        <dbReference type="ARBA" id="ARBA00022679"/>
    </source>
</evidence>
<dbReference type="EMBL" id="AWTV01000010">
    <property type="protein sequence ID" value="KIH87301.1"/>
    <property type="molecule type" value="Genomic_DNA"/>
</dbReference>
<evidence type="ECO:0000256" key="5">
    <source>
        <dbReference type="RuleBase" id="RU003494"/>
    </source>
</evidence>
<feature type="domain" description="GST C-terminal" evidence="7">
    <location>
        <begin position="92"/>
        <end position="227"/>
    </location>
</feature>
<dbReference type="InterPro" id="IPR010987">
    <property type="entry name" value="Glutathione-S-Trfase_C-like"/>
</dbReference>
<organism evidence="8 9">
    <name type="scientific">Sporothrix brasiliensis 5110</name>
    <dbReference type="NCBI Taxonomy" id="1398154"/>
    <lineage>
        <taxon>Eukaryota</taxon>
        <taxon>Fungi</taxon>
        <taxon>Dikarya</taxon>
        <taxon>Ascomycota</taxon>
        <taxon>Pezizomycotina</taxon>
        <taxon>Sordariomycetes</taxon>
        <taxon>Sordariomycetidae</taxon>
        <taxon>Ophiostomatales</taxon>
        <taxon>Ophiostomataceae</taxon>
        <taxon>Sporothrix</taxon>
    </lineage>
</organism>
<dbReference type="SFLD" id="SFLDG00358">
    <property type="entry name" value="Main_(cytGST)"/>
    <property type="match status" value="1"/>
</dbReference>
<accession>A0A0C2IDE7</accession>
<evidence type="ECO:0000256" key="4">
    <source>
        <dbReference type="ARBA" id="ARBA00047960"/>
    </source>
</evidence>
<dbReference type="PANTHER" id="PTHR43900">
    <property type="entry name" value="GLUTATHIONE S-TRANSFERASE RHO"/>
    <property type="match status" value="1"/>
</dbReference>
<dbReference type="Pfam" id="PF00043">
    <property type="entry name" value="GST_C"/>
    <property type="match status" value="1"/>
</dbReference>
<dbReference type="PANTHER" id="PTHR43900:SF3">
    <property type="entry name" value="GLUTATHIONE S-TRANSFERASE RHO"/>
    <property type="match status" value="1"/>
</dbReference>
<dbReference type="Pfam" id="PF02798">
    <property type="entry name" value="GST_N"/>
    <property type="match status" value="1"/>
</dbReference>
<dbReference type="VEuPathDB" id="FungiDB:SPBR_05305"/>
<protein>
    <recommendedName>
        <fullName evidence="2">glutathione transferase</fullName>
        <ecNumber evidence="2">2.5.1.18</ecNumber>
    </recommendedName>
</protein>
<comment type="catalytic activity">
    <reaction evidence="4">
        <text>RX + glutathione = an S-substituted glutathione + a halide anion + H(+)</text>
        <dbReference type="Rhea" id="RHEA:16437"/>
        <dbReference type="ChEBI" id="CHEBI:15378"/>
        <dbReference type="ChEBI" id="CHEBI:16042"/>
        <dbReference type="ChEBI" id="CHEBI:17792"/>
        <dbReference type="ChEBI" id="CHEBI:57925"/>
        <dbReference type="ChEBI" id="CHEBI:90779"/>
        <dbReference type="EC" id="2.5.1.18"/>
    </reaction>
</comment>
<dbReference type="GO" id="GO:0043295">
    <property type="term" value="F:glutathione binding"/>
    <property type="evidence" value="ECO:0007669"/>
    <property type="project" value="TreeGrafter"/>
</dbReference>
<dbReference type="EC" id="2.5.1.18" evidence="2"/>
<keyword evidence="9" id="KW-1185">Reference proteome</keyword>
<evidence type="ECO:0000256" key="2">
    <source>
        <dbReference type="ARBA" id="ARBA00012452"/>
    </source>
</evidence>
<keyword evidence="3 8" id="KW-0808">Transferase</keyword>
<evidence type="ECO:0000259" key="6">
    <source>
        <dbReference type="PROSITE" id="PS50404"/>
    </source>
</evidence>
<dbReference type="InterPro" id="IPR004045">
    <property type="entry name" value="Glutathione_S-Trfase_N"/>
</dbReference>
<dbReference type="PROSITE" id="PS50405">
    <property type="entry name" value="GST_CTER"/>
    <property type="match status" value="1"/>
</dbReference>
<dbReference type="PROSITE" id="PS50404">
    <property type="entry name" value="GST_NTER"/>
    <property type="match status" value="1"/>
</dbReference>